<gene>
    <name evidence="1" type="ORF">SDC9_155579</name>
</gene>
<accession>A0A645F262</accession>
<sequence length="103" mass="11116">MKGFSFGVNENGAFLMQDGESFAISGGAAMLPLPLSKVLGILDMSVYDSVDVKKDTTEFSCEDPDRKFGMEIAIVNSSKSIKSITVQSGGKEAYLKVTEFSFQ</sequence>
<dbReference type="AlphaFoldDB" id="A0A645F262"/>
<reference evidence="1" key="1">
    <citation type="submission" date="2019-08" db="EMBL/GenBank/DDBJ databases">
        <authorList>
            <person name="Kucharzyk K."/>
            <person name="Murdoch R.W."/>
            <person name="Higgins S."/>
            <person name="Loffler F."/>
        </authorList>
    </citation>
    <scope>NUCLEOTIDE SEQUENCE</scope>
</reference>
<dbReference type="EMBL" id="VSSQ01054329">
    <property type="protein sequence ID" value="MPN08297.1"/>
    <property type="molecule type" value="Genomic_DNA"/>
</dbReference>
<comment type="caution">
    <text evidence="1">The sequence shown here is derived from an EMBL/GenBank/DDBJ whole genome shotgun (WGS) entry which is preliminary data.</text>
</comment>
<organism evidence="1">
    <name type="scientific">bioreactor metagenome</name>
    <dbReference type="NCBI Taxonomy" id="1076179"/>
    <lineage>
        <taxon>unclassified sequences</taxon>
        <taxon>metagenomes</taxon>
        <taxon>ecological metagenomes</taxon>
    </lineage>
</organism>
<protein>
    <submittedName>
        <fullName evidence="1">Uncharacterized protein</fullName>
    </submittedName>
</protein>
<name>A0A645F262_9ZZZZ</name>
<evidence type="ECO:0000313" key="1">
    <source>
        <dbReference type="EMBL" id="MPN08297.1"/>
    </source>
</evidence>
<proteinExistence type="predicted"/>